<keyword evidence="6" id="KW-0325">Glycoprotein</keyword>
<keyword evidence="10" id="KW-0732">Signal</keyword>
<dbReference type="InterPro" id="IPR000519">
    <property type="entry name" value="P_trefoil_dom"/>
</dbReference>
<dbReference type="InterPro" id="IPR013780">
    <property type="entry name" value="Glyco_hydro_b"/>
</dbReference>
<dbReference type="SUPFAM" id="SSF51011">
    <property type="entry name" value="Glycosyl hydrolase domain"/>
    <property type="match status" value="1"/>
</dbReference>
<keyword evidence="7" id="KW-0326">Glycosidase</keyword>
<dbReference type="Pfam" id="PF01055">
    <property type="entry name" value="Glyco_hydro_31_2nd"/>
    <property type="match status" value="1"/>
</dbReference>
<evidence type="ECO:0000256" key="9">
    <source>
        <dbReference type="PROSITE-ProRule" id="PRU00779"/>
    </source>
</evidence>
<evidence type="ECO:0000256" key="3">
    <source>
        <dbReference type="ARBA" id="ARBA00022801"/>
    </source>
</evidence>
<evidence type="ECO:0000256" key="8">
    <source>
        <dbReference type="ARBA" id="ARBA00041343"/>
    </source>
</evidence>
<dbReference type="InterPro" id="IPR003609">
    <property type="entry name" value="Pan_app"/>
</dbReference>
<dbReference type="PANTHER" id="PTHR22762">
    <property type="entry name" value="ALPHA-GLUCOSIDASE"/>
    <property type="match status" value="1"/>
</dbReference>
<dbReference type="SUPFAM" id="SSF51445">
    <property type="entry name" value="(Trans)glycosidases"/>
    <property type="match status" value="1"/>
</dbReference>
<evidence type="ECO:0000256" key="5">
    <source>
        <dbReference type="ARBA" id="ARBA00023157"/>
    </source>
</evidence>
<comment type="subcellular location">
    <subcellularLocation>
        <location evidence="1">Membrane</location>
    </subcellularLocation>
</comment>
<dbReference type="InterPro" id="IPR044913">
    <property type="entry name" value="P_trefoil_dom_sf"/>
</dbReference>
<dbReference type="InterPro" id="IPR025887">
    <property type="entry name" value="Glyco_hydro_31_N_dom"/>
</dbReference>
<dbReference type="PROSITE" id="PS00129">
    <property type="entry name" value="GLYCOSYL_HYDROL_F31_1"/>
    <property type="match status" value="1"/>
</dbReference>
<dbReference type="SUPFAM" id="SSF74650">
    <property type="entry name" value="Galactose mutarotase-like"/>
    <property type="match status" value="1"/>
</dbReference>
<proteinExistence type="inferred from homology"/>
<evidence type="ECO:0000313" key="12">
    <source>
        <dbReference type="EMBL" id="CAD5120205.1"/>
    </source>
</evidence>
<protein>
    <recommendedName>
        <fullName evidence="8">Maltase</fullName>
    </recommendedName>
</protein>
<gene>
    <name evidence="12" type="ORF">DGYR_LOCUS8330</name>
</gene>
<keyword evidence="13" id="KW-1185">Reference proteome</keyword>
<dbReference type="InterPro" id="IPR000322">
    <property type="entry name" value="Glyco_hydro_31_TIM"/>
</dbReference>
<dbReference type="GO" id="GO:0005975">
    <property type="term" value="P:carbohydrate metabolic process"/>
    <property type="evidence" value="ECO:0007669"/>
    <property type="project" value="InterPro"/>
</dbReference>
<dbReference type="SMART" id="SM00018">
    <property type="entry name" value="PD"/>
    <property type="match status" value="3"/>
</dbReference>
<dbReference type="FunFam" id="2.60.40.1180:FF:000001">
    <property type="entry name" value="Maltase-glucoamylase, intestinal"/>
    <property type="match status" value="1"/>
</dbReference>
<dbReference type="EMBL" id="CAJFCJ010000012">
    <property type="protein sequence ID" value="CAD5120205.1"/>
    <property type="molecule type" value="Genomic_DNA"/>
</dbReference>
<feature type="chain" id="PRO_5029695972" description="Maltase" evidence="10">
    <location>
        <begin position="18"/>
        <end position="1368"/>
    </location>
</feature>
<dbReference type="CDD" id="cd00111">
    <property type="entry name" value="Trefoil"/>
    <property type="match status" value="2"/>
</dbReference>
<dbReference type="Gene3D" id="2.60.40.1760">
    <property type="entry name" value="glycosyl hydrolase (family 31)"/>
    <property type="match status" value="1"/>
</dbReference>
<evidence type="ECO:0000256" key="4">
    <source>
        <dbReference type="ARBA" id="ARBA00023136"/>
    </source>
</evidence>
<dbReference type="Pfam" id="PF00024">
    <property type="entry name" value="PAN_1"/>
    <property type="match status" value="1"/>
</dbReference>
<keyword evidence="4" id="KW-0472">Membrane</keyword>
<sequence>MIFRLLYLTILLNLALSLQSQCPVDIPEAERRECFRWDNPTREKCQAKGCVWCETTTPNVPFCFHNDAICPSTIPENERQDCFPEPGADRPKCNARGCIWCRGSLPSVPSCFRDERVSQGGQICPNDILEKDRIDCHPEPDATVSRCLGRGCFWCPGSDGSSPACFLPKQHGYRIVGQPVETVKGISVQLQRIARPSWFAKSVDNLQVNFEFQESTRLRIKIFDPNNNRFEVPLNIESSTKAPNPLYDIQFSTDNIFAFKVIRKTTGETIWDTSLNGLTFEDQFLQIVTKLNTGNIYGFGEHEHHSLRHSTNWFKLGMWARDVAVNASRNLYGVHPFYINLEQSKNAHGVLFKNANAQDVTISPSPALTYRTIGGVLDIYIFMGPTMEEVQQQYMKAIGNPVMVPYWALGFQLCRWGYRDLKHLTDAVDRMRKYNIPHDIQYGDIDYMDGERDFTIDPVNFAGLPDYVNKLNLEGTRFIIILDPAIKMDDPQGAYLPFERGLEMDVYVKKADGVTPIQGEVWPGKTYFPDYFKQNTTIWWIDECKRFKERLDYAGIWIDMNEPANFVHGSPDGCANDEYTFPPYIPNILDNMYQKTLCLDSRDSLGRHYDTHSLYGWSQVEPTYMLSDINAAREVTGKRSIVFSRSTFPGAGKFGQHWLGDNWSAWSNLRWSIIGMIEFNWFGFPYVGADICGFIGNATEELCQRWQQLGAFYPYSRNHNGRDNKDQDPGMWPEVAKTTRETLHIRYTLLPYLYTLFHKAHKDGASVVRSLMHEFTNDDTTYDITDQFLWGSAFLISPVLDKNKISIKAYIPDARWYSYYDGGELPVRRGETELSAALDFIPLHVRGGYILPTQQPANSTVFSRENPMGLIVALDDDFKAVGNLFWDDGESQDTYEKGVYFYSNYQVSSGNNSRTLKSEIIQNTYNEANRRSFNNIQILGEELTISEINVNGVSINPNNWEQDGATKIRGSLVINEISSTCQFIKDNSIRETANKILMIKVFKSLLFNELCVKALENYVEKGITAILIVLKNEDDLLKSEDATVLRNALKIPIGYVFTKLIDQTYADHDKIITLTRSGNLTISANFPANKRAYYGIISYTSSVTDGNLETSVTAKFSLFYSDWCYRSSTTKSVDDLEKASSCSYYKKKCLEPEKMGISITFKDSSSGTATGKCELQLVSKAAKFHWLYIPCMGTGKSIIITNEHSNALIISEIEFYYTQAHHESTKINKISTQAQTTLEEATTGFSVSATKDKTTLETTTENVHFTTSVRESTTKDQSMLETNLISFWAKKERKLKLKSYSLSTSIMLCFKKCRDNKNCKVFDYSTKNQICNIYVDNVNNLKNYESLIAYEENSAAFLLKKIEKLPQC</sequence>
<dbReference type="GO" id="GO:0004558">
    <property type="term" value="F:alpha-1,4-glucosidase activity"/>
    <property type="evidence" value="ECO:0007669"/>
    <property type="project" value="TreeGrafter"/>
</dbReference>
<feature type="domain" description="P-type" evidence="11">
    <location>
        <begin position="20"/>
        <end position="67"/>
    </location>
</feature>
<dbReference type="Gene3D" id="4.10.110.10">
    <property type="entry name" value="Spasmolytic Protein, domain 1"/>
    <property type="match status" value="3"/>
</dbReference>
<dbReference type="PANTHER" id="PTHR22762:SF133">
    <property type="entry name" value="P-TYPE DOMAIN-CONTAINING PROTEIN"/>
    <property type="match status" value="1"/>
</dbReference>
<dbReference type="Pfam" id="PF21365">
    <property type="entry name" value="Glyco_hydro_31_3rd"/>
    <property type="match status" value="1"/>
</dbReference>
<evidence type="ECO:0000256" key="7">
    <source>
        <dbReference type="ARBA" id="ARBA00023295"/>
    </source>
</evidence>
<dbReference type="FunFam" id="3.20.20.80:FF:000016">
    <property type="entry name" value="Maltase-glucoamylase, intestinal"/>
    <property type="match status" value="1"/>
</dbReference>
<dbReference type="Pfam" id="PF13802">
    <property type="entry name" value="Gal_mutarotas_2"/>
    <property type="match status" value="1"/>
</dbReference>
<dbReference type="InterPro" id="IPR017853">
    <property type="entry name" value="GH"/>
</dbReference>
<dbReference type="GO" id="GO:0016020">
    <property type="term" value="C:membrane"/>
    <property type="evidence" value="ECO:0007669"/>
    <property type="project" value="UniProtKB-SubCell"/>
</dbReference>
<dbReference type="CDD" id="cd14752">
    <property type="entry name" value="GH31_N"/>
    <property type="match status" value="1"/>
</dbReference>
<dbReference type="InterPro" id="IPR048395">
    <property type="entry name" value="Glyco_hydro_31_C"/>
</dbReference>
<dbReference type="PROSITE" id="PS51448">
    <property type="entry name" value="P_TREFOIL_2"/>
    <property type="match status" value="3"/>
</dbReference>
<dbReference type="Pfam" id="PF00088">
    <property type="entry name" value="Trefoil"/>
    <property type="match status" value="3"/>
</dbReference>
<dbReference type="GO" id="GO:0030246">
    <property type="term" value="F:carbohydrate binding"/>
    <property type="evidence" value="ECO:0007669"/>
    <property type="project" value="InterPro"/>
</dbReference>
<feature type="domain" description="P-type" evidence="11">
    <location>
        <begin position="68"/>
        <end position="115"/>
    </location>
</feature>
<evidence type="ECO:0000313" key="13">
    <source>
        <dbReference type="Proteomes" id="UP000549394"/>
    </source>
</evidence>
<dbReference type="OrthoDB" id="1334205at2759"/>
<reference evidence="12 13" key="1">
    <citation type="submission" date="2020-08" db="EMBL/GenBank/DDBJ databases">
        <authorList>
            <person name="Hejnol A."/>
        </authorList>
    </citation>
    <scope>NUCLEOTIDE SEQUENCE [LARGE SCALE GENOMIC DNA]</scope>
</reference>
<dbReference type="InterPro" id="IPR011013">
    <property type="entry name" value="Gal_mutarotase_sf_dom"/>
</dbReference>
<dbReference type="Proteomes" id="UP000549394">
    <property type="component" value="Unassembled WGS sequence"/>
</dbReference>
<comment type="caution">
    <text evidence="12">The sequence shown here is derived from an EMBL/GenBank/DDBJ whole genome shotgun (WGS) entry which is preliminary data.</text>
</comment>
<evidence type="ECO:0000256" key="10">
    <source>
        <dbReference type="SAM" id="SignalP"/>
    </source>
</evidence>
<evidence type="ECO:0000256" key="2">
    <source>
        <dbReference type="ARBA" id="ARBA00007806"/>
    </source>
</evidence>
<dbReference type="InterPro" id="IPR030458">
    <property type="entry name" value="Glyco_hydro_31_AS"/>
</dbReference>
<keyword evidence="3" id="KW-0378">Hydrolase</keyword>
<name>A0A7I8W0B8_9ANNE</name>
<feature type="signal peptide" evidence="10">
    <location>
        <begin position="1"/>
        <end position="17"/>
    </location>
</feature>
<comment type="similarity">
    <text evidence="2">Belongs to the glycosyl hydrolase 31 family.</text>
</comment>
<dbReference type="CDD" id="cd06602">
    <property type="entry name" value="GH31_MGAM_SI_GAA"/>
    <property type="match status" value="1"/>
</dbReference>
<evidence type="ECO:0000256" key="1">
    <source>
        <dbReference type="ARBA" id="ARBA00004370"/>
    </source>
</evidence>
<keyword evidence="5" id="KW-1015">Disulfide bond</keyword>
<organism evidence="12 13">
    <name type="scientific">Dimorphilus gyrociliatus</name>
    <dbReference type="NCBI Taxonomy" id="2664684"/>
    <lineage>
        <taxon>Eukaryota</taxon>
        <taxon>Metazoa</taxon>
        <taxon>Spiralia</taxon>
        <taxon>Lophotrochozoa</taxon>
        <taxon>Annelida</taxon>
        <taxon>Polychaeta</taxon>
        <taxon>Polychaeta incertae sedis</taxon>
        <taxon>Dinophilidae</taxon>
        <taxon>Dimorphilus</taxon>
    </lineage>
</organism>
<dbReference type="SUPFAM" id="SSF57492">
    <property type="entry name" value="Trefoil"/>
    <property type="match status" value="2"/>
</dbReference>
<accession>A0A7I8W0B8</accession>
<evidence type="ECO:0000259" key="11">
    <source>
        <dbReference type="PROSITE" id="PS51448"/>
    </source>
</evidence>
<comment type="caution">
    <text evidence="9">Lacks conserved residue(s) required for the propagation of feature annotation.</text>
</comment>
<dbReference type="Gene3D" id="2.60.40.1180">
    <property type="entry name" value="Golgi alpha-mannosidase II"/>
    <property type="match status" value="2"/>
</dbReference>
<evidence type="ECO:0000256" key="6">
    <source>
        <dbReference type="ARBA" id="ARBA00023180"/>
    </source>
</evidence>
<dbReference type="Gene3D" id="3.20.20.80">
    <property type="entry name" value="Glycosidases"/>
    <property type="match status" value="1"/>
</dbReference>
<feature type="domain" description="P-type" evidence="11">
    <location>
        <begin position="122"/>
        <end position="169"/>
    </location>
</feature>